<feature type="non-terminal residue" evidence="1">
    <location>
        <position position="1"/>
    </location>
</feature>
<accession>A0ABR3F9P6</accession>
<sequence length="219" mass="25685">YLYLQPQPDLRHLEFNVMKELAEAVEKYEIYCAMGVCSHQMREHIAEHPVDVMLYAIRHKHIDILNECAVATLDAAPYTMLSVLPHNVYEAWISFVQTYQNLVSKEFTRFGPTRLHRGITVPCDIWYEHYALIASELSTAFDLGRTRRSSNASSYAFPGNSRKDNKYINASILARLPSFIERRQALTAERCADCKRELGYWIHQTERDWREMRQFSEFL</sequence>
<evidence type="ECO:0000313" key="1">
    <source>
        <dbReference type="EMBL" id="KAL0572029.1"/>
    </source>
</evidence>
<evidence type="ECO:0000313" key="2">
    <source>
        <dbReference type="Proteomes" id="UP001465976"/>
    </source>
</evidence>
<gene>
    <name evidence="1" type="ORF">V5O48_009936</name>
</gene>
<proteinExistence type="predicted"/>
<dbReference type="EMBL" id="JBAHYK010000683">
    <property type="protein sequence ID" value="KAL0572029.1"/>
    <property type="molecule type" value="Genomic_DNA"/>
</dbReference>
<keyword evidence="2" id="KW-1185">Reference proteome</keyword>
<name>A0ABR3F9P6_9AGAR</name>
<organism evidence="1 2">
    <name type="scientific">Marasmius crinis-equi</name>
    <dbReference type="NCBI Taxonomy" id="585013"/>
    <lineage>
        <taxon>Eukaryota</taxon>
        <taxon>Fungi</taxon>
        <taxon>Dikarya</taxon>
        <taxon>Basidiomycota</taxon>
        <taxon>Agaricomycotina</taxon>
        <taxon>Agaricomycetes</taxon>
        <taxon>Agaricomycetidae</taxon>
        <taxon>Agaricales</taxon>
        <taxon>Marasmiineae</taxon>
        <taxon>Marasmiaceae</taxon>
        <taxon>Marasmius</taxon>
    </lineage>
</organism>
<dbReference type="Proteomes" id="UP001465976">
    <property type="component" value="Unassembled WGS sequence"/>
</dbReference>
<reference evidence="1 2" key="1">
    <citation type="submission" date="2024-02" db="EMBL/GenBank/DDBJ databases">
        <title>A draft genome for the cacao thread blight pathogen Marasmius crinis-equi.</title>
        <authorList>
            <person name="Cohen S.P."/>
            <person name="Baruah I.K."/>
            <person name="Amoako-Attah I."/>
            <person name="Bukari Y."/>
            <person name="Meinhardt L.W."/>
            <person name="Bailey B.A."/>
        </authorList>
    </citation>
    <scope>NUCLEOTIDE SEQUENCE [LARGE SCALE GENOMIC DNA]</scope>
    <source>
        <strain evidence="1 2">GH-76</strain>
    </source>
</reference>
<protein>
    <submittedName>
        <fullName evidence="1">Uncharacterized protein</fullName>
    </submittedName>
</protein>
<comment type="caution">
    <text evidence="1">The sequence shown here is derived from an EMBL/GenBank/DDBJ whole genome shotgun (WGS) entry which is preliminary data.</text>
</comment>